<evidence type="ECO:0000256" key="5">
    <source>
        <dbReference type="ARBA" id="ARBA00023139"/>
    </source>
</evidence>
<organism evidence="8 9">
    <name type="scientific">Parabacteroides chinchillae</name>
    <dbReference type="NCBI Taxonomy" id="871327"/>
    <lineage>
        <taxon>Bacteria</taxon>
        <taxon>Pseudomonadati</taxon>
        <taxon>Bacteroidota</taxon>
        <taxon>Bacteroidia</taxon>
        <taxon>Bacteroidales</taxon>
        <taxon>Tannerellaceae</taxon>
        <taxon>Parabacteroides</taxon>
    </lineage>
</organism>
<evidence type="ECO:0000256" key="4">
    <source>
        <dbReference type="ARBA" id="ARBA00023136"/>
    </source>
</evidence>
<evidence type="ECO:0000256" key="3">
    <source>
        <dbReference type="ARBA" id="ARBA00022729"/>
    </source>
</evidence>
<evidence type="ECO:0000256" key="6">
    <source>
        <dbReference type="ARBA" id="ARBA00023237"/>
    </source>
</evidence>
<reference evidence="8 9" key="1">
    <citation type="submission" date="2016-10" db="EMBL/GenBank/DDBJ databases">
        <authorList>
            <person name="Varghese N."/>
            <person name="Submissions S."/>
        </authorList>
    </citation>
    <scope>NUCLEOTIDE SEQUENCE [LARGE SCALE GENOMIC DNA]</scope>
    <source>
        <strain evidence="8 9">DSM 29073</strain>
    </source>
</reference>
<evidence type="ECO:0000256" key="2">
    <source>
        <dbReference type="ARBA" id="ARBA00007248"/>
    </source>
</evidence>
<keyword evidence="9" id="KW-1185">Reference proteome</keyword>
<name>A0A8G2BZ24_9BACT</name>
<dbReference type="AlphaFoldDB" id="A0A8G2BZ24"/>
<gene>
    <name evidence="8" type="ORF">SAMN05444001_12619</name>
</gene>
<comment type="subcellular location">
    <subcellularLocation>
        <location evidence="1">Cell outer membrane</location>
    </subcellularLocation>
</comment>
<comment type="caution">
    <text evidence="8">The sequence shown here is derived from an EMBL/GenBank/DDBJ whole genome shotgun (WGS) entry which is preliminary data.</text>
</comment>
<dbReference type="GO" id="GO:0009279">
    <property type="term" value="C:cell outer membrane"/>
    <property type="evidence" value="ECO:0007669"/>
    <property type="project" value="UniProtKB-SubCell"/>
</dbReference>
<evidence type="ECO:0000256" key="1">
    <source>
        <dbReference type="ARBA" id="ARBA00004442"/>
    </source>
</evidence>
<proteinExistence type="inferred from homology"/>
<evidence type="ECO:0000313" key="9">
    <source>
        <dbReference type="Proteomes" id="UP000236725"/>
    </source>
</evidence>
<evidence type="ECO:0000313" key="8">
    <source>
        <dbReference type="EMBL" id="SEG27524.1"/>
    </source>
</evidence>
<protein>
    <submittedName>
        <fullName evidence="8">Fimbrillin-A associated anchor protein Mfa1 and Mfa2</fullName>
    </submittedName>
</protein>
<dbReference type="PROSITE" id="PS51257">
    <property type="entry name" value="PROKAR_LIPOPROTEIN"/>
    <property type="match status" value="1"/>
</dbReference>
<dbReference type="Proteomes" id="UP000236725">
    <property type="component" value="Unassembled WGS sequence"/>
</dbReference>
<dbReference type="Gene3D" id="2.60.40.2100">
    <property type="match status" value="1"/>
</dbReference>
<sequence length="344" mass="39374">MRIQSVHIDLKRLLSAFICALLLLLLSSCSLDGELEECRYNARLEYWYTGSGTANVLPDYIHSMQEFIFDDTGILRQVNNLVDRNKILYGEFTLGPGKYTLVTWANVDTASHVNESVIGKTKLSDMQLFLDNPYSTMKSEYAYWQKNAEKLYYGYTTFSVRERGVSRQRIDMVHSHCKLNIMVKWTGKPPANTNNFVMTLRDVPSSYTFSPEYEIKGSPLSYYDETEGLITRAGIFYYIPQKLETQVDHRIDVKMEITGSVSGEFVTYRLTNDTHPLFCLYAGDTPVIKEIDLWKYFRTMQINLDENLRQEFDLVVEVDPSGGIIVSSAVVMDWNDGGSIGGFI</sequence>
<keyword evidence="7" id="KW-0449">Lipoprotein</keyword>
<keyword evidence="6" id="KW-0998">Cell outer membrane</keyword>
<keyword evidence="3" id="KW-0732">Signal</keyword>
<dbReference type="RefSeq" id="WP_103984430.1">
    <property type="nucleotide sequence ID" value="NZ_FNVS01000026.1"/>
</dbReference>
<keyword evidence="4" id="KW-0472">Membrane</keyword>
<dbReference type="Pfam" id="PF08842">
    <property type="entry name" value="Mfa2"/>
    <property type="match status" value="1"/>
</dbReference>
<comment type="similarity">
    <text evidence="2">Belongs to the bacteroidetes fimbrillin superfamily. FimB/Mfa2 family.</text>
</comment>
<keyword evidence="5" id="KW-0564">Palmitate</keyword>
<accession>A0A8G2BZ24</accession>
<dbReference type="InterPro" id="IPR014941">
    <property type="entry name" value="FimB/Mfa2/Mfa3"/>
</dbReference>
<evidence type="ECO:0000256" key="7">
    <source>
        <dbReference type="ARBA" id="ARBA00023288"/>
    </source>
</evidence>
<dbReference type="EMBL" id="FNVS01000026">
    <property type="protein sequence ID" value="SEG27524.1"/>
    <property type="molecule type" value="Genomic_DNA"/>
</dbReference>